<dbReference type="Gene3D" id="3.40.630.30">
    <property type="match status" value="2"/>
</dbReference>
<reference evidence="4" key="1">
    <citation type="submission" date="2021-11" db="EMBL/GenBank/DDBJ databases">
        <title>Purpureocillium_takamizusanense_genome.</title>
        <authorList>
            <person name="Nguyen N.-H."/>
        </authorList>
    </citation>
    <scope>NUCLEOTIDE SEQUENCE</scope>
    <source>
        <strain evidence="4">PT3</strain>
    </source>
</reference>
<gene>
    <name evidence="4" type="ORF">JDV02_002405</name>
</gene>
<dbReference type="AlphaFoldDB" id="A0A9Q8V8S7"/>
<evidence type="ECO:0000313" key="5">
    <source>
        <dbReference type="Proteomes" id="UP000829364"/>
    </source>
</evidence>
<dbReference type="RefSeq" id="XP_047839402.1">
    <property type="nucleotide sequence ID" value="XM_047983431.1"/>
</dbReference>
<accession>A0A9Q8V8S7</accession>
<protein>
    <recommendedName>
        <fullName evidence="3">N-acetyltransferase domain-containing protein</fullName>
    </recommendedName>
</protein>
<dbReference type="InterPro" id="IPR000182">
    <property type="entry name" value="GNAT_dom"/>
</dbReference>
<sequence length="286" mass="31924">MESKPATVLSAEQLAALANEAFKGYIGNIVSFTAETLNKWLNDNFVSLPLSHIFFSPDNPEEPIAFGLIATHDARPGKSRLGAMGVVPAFQGKGVGSRALTTIIEAERSRGVSVFELECIKQNTRGVQMYKRAGFEIHRELVGWQRDAPENDEFQNNPELEACSFDDVDKIVKTHGATDLPWQAWGFTQDSKAQRAYRLDNAYCVISNPEDDEKDTVRMQCLIVDPSARGRGEASQLIKALMGRYPTKKWAAGAIFPKEYGEQIAEKLGFSGLDMYQYQMYLKLDQ</sequence>
<organism evidence="4 5">
    <name type="scientific">Purpureocillium takamizusanense</name>
    <dbReference type="NCBI Taxonomy" id="2060973"/>
    <lineage>
        <taxon>Eukaryota</taxon>
        <taxon>Fungi</taxon>
        <taxon>Dikarya</taxon>
        <taxon>Ascomycota</taxon>
        <taxon>Pezizomycotina</taxon>
        <taxon>Sordariomycetes</taxon>
        <taxon>Hypocreomycetidae</taxon>
        <taxon>Hypocreales</taxon>
        <taxon>Ophiocordycipitaceae</taxon>
        <taxon>Purpureocillium</taxon>
    </lineage>
</organism>
<dbReference type="KEGG" id="ptkz:JDV02_002405"/>
<evidence type="ECO:0000259" key="3">
    <source>
        <dbReference type="PROSITE" id="PS51186"/>
    </source>
</evidence>
<dbReference type="GO" id="GO:0016747">
    <property type="term" value="F:acyltransferase activity, transferring groups other than amino-acyl groups"/>
    <property type="evidence" value="ECO:0007669"/>
    <property type="project" value="InterPro"/>
</dbReference>
<dbReference type="EMBL" id="CP086355">
    <property type="protein sequence ID" value="UNI15921.1"/>
    <property type="molecule type" value="Genomic_DNA"/>
</dbReference>
<feature type="domain" description="N-acetyltransferase" evidence="3">
    <location>
        <begin position="1"/>
        <end position="158"/>
    </location>
</feature>
<dbReference type="GeneID" id="72064366"/>
<keyword evidence="1" id="KW-0808">Transferase</keyword>
<keyword evidence="2" id="KW-0012">Acyltransferase</keyword>
<dbReference type="Proteomes" id="UP000829364">
    <property type="component" value="Chromosome 2"/>
</dbReference>
<proteinExistence type="predicted"/>
<evidence type="ECO:0000256" key="1">
    <source>
        <dbReference type="ARBA" id="ARBA00022679"/>
    </source>
</evidence>
<dbReference type="CDD" id="cd04301">
    <property type="entry name" value="NAT_SF"/>
    <property type="match status" value="2"/>
</dbReference>
<dbReference type="SUPFAM" id="SSF55729">
    <property type="entry name" value="Acyl-CoA N-acyltransferases (Nat)"/>
    <property type="match status" value="2"/>
</dbReference>
<dbReference type="InterPro" id="IPR050832">
    <property type="entry name" value="Bact_Acetyltransf"/>
</dbReference>
<dbReference type="PROSITE" id="PS51186">
    <property type="entry name" value="GNAT"/>
    <property type="match status" value="1"/>
</dbReference>
<dbReference type="InterPro" id="IPR016181">
    <property type="entry name" value="Acyl_CoA_acyltransferase"/>
</dbReference>
<evidence type="ECO:0000313" key="4">
    <source>
        <dbReference type="EMBL" id="UNI15921.1"/>
    </source>
</evidence>
<dbReference type="PANTHER" id="PTHR43877">
    <property type="entry name" value="AMINOALKYLPHOSPHONATE N-ACETYLTRANSFERASE-RELATED-RELATED"/>
    <property type="match status" value="1"/>
</dbReference>
<keyword evidence="5" id="KW-1185">Reference proteome</keyword>
<name>A0A9Q8V8S7_9HYPO</name>
<evidence type="ECO:0000256" key="2">
    <source>
        <dbReference type="ARBA" id="ARBA00023315"/>
    </source>
</evidence>
<dbReference type="Pfam" id="PF00583">
    <property type="entry name" value="Acetyltransf_1"/>
    <property type="match status" value="1"/>
</dbReference>
<dbReference type="OrthoDB" id="9975416at2759"/>